<comment type="similarity">
    <text evidence="2">Belongs to the 2H phosphoesterase superfamily. ThpR family.</text>
</comment>
<dbReference type="PANTHER" id="PTHR35561:SF1">
    <property type="entry name" value="RNA 2',3'-CYCLIC PHOSPHODIESTERASE"/>
    <property type="match status" value="1"/>
</dbReference>
<feature type="active site" description="Proton donor" evidence="2">
    <location>
        <position position="36"/>
    </location>
</feature>
<dbReference type="InterPro" id="IPR009097">
    <property type="entry name" value="Cyclic_Pdiesterase"/>
</dbReference>
<dbReference type="HAMAP" id="MF_01940">
    <property type="entry name" value="RNA_CPDase"/>
    <property type="match status" value="1"/>
</dbReference>
<comment type="catalytic activity">
    <reaction evidence="2">
        <text>a 3'-end 2',3'-cyclophospho-ribonucleotide-RNA + H2O = a 3'-end 2'-phospho-ribonucleotide-RNA + H(+)</text>
        <dbReference type="Rhea" id="RHEA:11828"/>
        <dbReference type="Rhea" id="RHEA-COMP:10464"/>
        <dbReference type="Rhea" id="RHEA-COMP:17353"/>
        <dbReference type="ChEBI" id="CHEBI:15377"/>
        <dbReference type="ChEBI" id="CHEBI:15378"/>
        <dbReference type="ChEBI" id="CHEBI:83064"/>
        <dbReference type="ChEBI" id="CHEBI:173113"/>
        <dbReference type="EC" id="3.1.4.58"/>
    </reaction>
</comment>
<dbReference type="RefSeq" id="WP_167228308.1">
    <property type="nucleotide sequence ID" value="NZ_JAAQPH010000018.1"/>
</dbReference>
<dbReference type="Proteomes" id="UP000761264">
    <property type="component" value="Unassembled WGS sequence"/>
</dbReference>
<keyword evidence="1 2" id="KW-0378">Hydrolase</keyword>
<feature type="short sequence motif" description="HXTX 1" evidence="2">
    <location>
        <begin position="36"/>
        <end position="39"/>
    </location>
</feature>
<dbReference type="EMBL" id="JAAQPH010000018">
    <property type="protein sequence ID" value="NIA71066.1"/>
    <property type="molecule type" value="Genomic_DNA"/>
</dbReference>
<dbReference type="PANTHER" id="PTHR35561">
    <property type="entry name" value="RNA 2',3'-CYCLIC PHOSPHODIESTERASE"/>
    <property type="match status" value="1"/>
</dbReference>
<organism evidence="3 4">
    <name type="scientific">Pelagibius litoralis</name>
    <dbReference type="NCBI Taxonomy" id="374515"/>
    <lineage>
        <taxon>Bacteria</taxon>
        <taxon>Pseudomonadati</taxon>
        <taxon>Pseudomonadota</taxon>
        <taxon>Alphaproteobacteria</taxon>
        <taxon>Rhodospirillales</taxon>
        <taxon>Rhodovibrionaceae</taxon>
        <taxon>Pelagibius</taxon>
    </lineage>
</organism>
<comment type="function">
    <text evidence="2">Hydrolyzes RNA 2',3'-cyclic phosphodiester to an RNA 2'-phosphomonoester.</text>
</comment>
<dbReference type="Gene3D" id="3.90.1140.10">
    <property type="entry name" value="Cyclic phosphodiesterase"/>
    <property type="match status" value="1"/>
</dbReference>
<feature type="active site" description="Proton acceptor" evidence="2">
    <location>
        <position position="120"/>
    </location>
</feature>
<sequence length="177" mass="19511">MRLFVALSLPADLRSRLCALSSGLPGARWVDPANLHLTLRFIGEVGGHEADDVDAALSGINGKRFSLTLSGLGQFGGDRRLRALWAGVEPNEALDHLQAKIETALQRAGLAPEKRKFKPHVTLARFKANPGERLQDYIVERSLFRAEPFEVTEFVLYSSYLAHKGAIYAPEATYPLI</sequence>
<dbReference type="EC" id="3.1.4.58" evidence="2"/>
<evidence type="ECO:0000256" key="1">
    <source>
        <dbReference type="ARBA" id="ARBA00022801"/>
    </source>
</evidence>
<keyword evidence="4" id="KW-1185">Reference proteome</keyword>
<dbReference type="GO" id="GO:0008664">
    <property type="term" value="F:RNA 2',3'-cyclic 3'-phosphodiesterase activity"/>
    <property type="evidence" value="ECO:0007669"/>
    <property type="project" value="UniProtKB-EC"/>
</dbReference>
<gene>
    <name evidence="3" type="primary">thpR</name>
    <name evidence="3" type="ORF">HBA54_20920</name>
</gene>
<dbReference type="InterPro" id="IPR004175">
    <property type="entry name" value="RNA_CPDase"/>
</dbReference>
<dbReference type="SUPFAM" id="SSF55144">
    <property type="entry name" value="LigT-like"/>
    <property type="match status" value="1"/>
</dbReference>
<dbReference type="AlphaFoldDB" id="A0A967F0V9"/>
<dbReference type="GO" id="GO:0004113">
    <property type="term" value="F:2',3'-cyclic-nucleotide 3'-phosphodiesterase activity"/>
    <property type="evidence" value="ECO:0007669"/>
    <property type="project" value="InterPro"/>
</dbReference>
<name>A0A967F0V9_9PROT</name>
<reference evidence="3" key="1">
    <citation type="submission" date="2020-03" db="EMBL/GenBank/DDBJ databases">
        <title>Genome of Pelagibius litoralis DSM 21314T.</title>
        <authorList>
            <person name="Wang G."/>
        </authorList>
    </citation>
    <scope>NUCLEOTIDE SEQUENCE</scope>
    <source>
        <strain evidence="3">DSM 21314</strain>
    </source>
</reference>
<proteinExistence type="inferred from homology"/>
<accession>A0A967F0V9</accession>
<evidence type="ECO:0000256" key="2">
    <source>
        <dbReference type="HAMAP-Rule" id="MF_01940"/>
    </source>
</evidence>
<feature type="short sequence motif" description="HXTX 2" evidence="2">
    <location>
        <begin position="120"/>
        <end position="123"/>
    </location>
</feature>
<dbReference type="Pfam" id="PF13563">
    <property type="entry name" value="2_5_RNA_ligase2"/>
    <property type="match status" value="1"/>
</dbReference>
<evidence type="ECO:0000313" key="3">
    <source>
        <dbReference type="EMBL" id="NIA71066.1"/>
    </source>
</evidence>
<evidence type="ECO:0000313" key="4">
    <source>
        <dbReference type="Proteomes" id="UP000761264"/>
    </source>
</evidence>
<comment type="caution">
    <text evidence="3">The sequence shown here is derived from an EMBL/GenBank/DDBJ whole genome shotgun (WGS) entry which is preliminary data.</text>
</comment>
<dbReference type="NCBIfam" id="TIGR02258">
    <property type="entry name" value="2_5_ligase"/>
    <property type="match status" value="1"/>
</dbReference>
<protein>
    <recommendedName>
        <fullName evidence="2">RNA 2',3'-cyclic phosphodiesterase</fullName>
        <shortName evidence="2">RNA 2',3'-CPDase</shortName>
        <ecNumber evidence="2">3.1.4.58</ecNumber>
    </recommendedName>
</protein>